<dbReference type="Pfam" id="PF01327">
    <property type="entry name" value="Pep_deformylase"/>
    <property type="match status" value="1"/>
</dbReference>
<dbReference type="PRINTS" id="PR01576">
    <property type="entry name" value="PDEFORMYLASE"/>
</dbReference>
<protein>
    <recommendedName>
        <fullName evidence="2">Peptide deformylase</fullName>
        <shortName evidence="2">PDF</shortName>
        <ecNumber evidence="2">3.5.1.88</ecNumber>
    </recommendedName>
    <alternativeName>
        <fullName evidence="2">Polypeptide deformylase</fullName>
    </alternativeName>
</protein>
<dbReference type="HAMAP" id="MF_00163">
    <property type="entry name" value="Pep_deformylase"/>
    <property type="match status" value="1"/>
</dbReference>
<dbReference type="STRING" id="909613.UO65_5291"/>
<dbReference type="EC" id="3.5.1.88" evidence="2"/>
<dbReference type="GO" id="GO:0006412">
    <property type="term" value="P:translation"/>
    <property type="evidence" value="ECO:0007669"/>
    <property type="project" value="UniProtKB-UniRule"/>
</dbReference>
<keyword evidence="2 5" id="KW-0378">Hydrolase</keyword>
<feature type="binding site" evidence="2">
    <location>
        <position position="467"/>
    </location>
    <ligand>
        <name>Fe cation</name>
        <dbReference type="ChEBI" id="CHEBI:24875"/>
    </ligand>
</feature>
<feature type="domain" description="HTH cro/C1-type" evidence="4">
    <location>
        <begin position="56"/>
        <end position="92"/>
    </location>
</feature>
<comment type="catalytic activity">
    <reaction evidence="2">
        <text>N-terminal N-formyl-L-methionyl-[peptide] + H2O = N-terminal L-methionyl-[peptide] + formate</text>
        <dbReference type="Rhea" id="RHEA:24420"/>
        <dbReference type="Rhea" id="RHEA-COMP:10639"/>
        <dbReference type="Rhea" id="RHEA-COMP:10640"/>
        <dbReference type="ChEBI" id="CHEBI:15377"/>
        <dbReference type="ChEBI" id="CHEBI:15740"/>
        <dbReference type="ChEBI" id="CHEBI:49298"/>
        <dbReference type="ChEBI" id="CHEBI:64731"/>
        <dbReference type="EC" id="3.5.1.88"/>
    </reaction>
</comment>
<evidence type="ECO:0000256" key="2">
    <source>
        <dbReference type="HAMAP-Rule" id="MF_00163"/>
    </source>
</evidence>
<sequence length="547" mass="61907">MVAAFTPLCSDEDMGGRQVDQWSCGVHSIHVGEGDVVATTGAGGRGNPSEAFIAELRHWREVAGMSQKALAGAVGYDPSYVSKVERGSVMPSRSFAESADQHMRAGRALIRRWNDLHGSTVRAGPQERATERGAPDDPQSAPGPSLIVEHELAELSYIETGHGPMWRTHIRRQLHNVGTEPVTQYLIRIAVDRFPGEPERSNRLYREDPLTWDEVGLRARSGDEAMTWSVKHDRDAFKELWLLFENEDGRFPLYPGDSTWIDYTYTVAAHKWGPWWQRAIRLPTRRLSMAIDFPATLDPALWGMETSMSAEAHAFRTPIRRDSDTDRAIFTWSTEDPPLHARYRIEWKFRTTDSDMDKRRRPVNPADKMRELGIIQEGATVLSETAQRFDLPRDAEDVRRALARITATMERVRQVHNFSKGMGLAAPQVNLSRAMAVVRTPSGESLTLINPRIIEQSTDGDEQYEGCLSFFDVRGMVPRPHTIEVEHQTIEGETRITVFERGIARLVCHEIDHLHGVLYRTRMRPGMTPIPVSQYRGTGTQWSYPTS</sequence>
<dbReference type="SUPFAM" id="SSF47413">
    <property type="entry name" value="lambda repressor-like DNA-binding domains"/>
    <property type="match status" value="1"/>
</dbReference>
<dbReference type="Gene3D" id="1.10.260.40">
    <property type="entry name" value="lambda repressor-like DNA-binding domains"/>
    <property type="match status" value="1"/>
</dbReference>
<gene>
    <name evidence="2" type="primary">def</name>
    <name evidence="5" type="ORF">UO65_5291</name>
</gene>
<dbReference type="Proteomes" id="UP000019277">
    <property type="component" value="Unassembled WGS sequence"/>
</dbReference>
<dbReference type="InterPro" id="IPR036821">
    <property type="entry name" value="Peptide_deformylase_sf"/>
</dbReference>
<dbReference type="PANTHER" id="PTHR10458">
    <property type="entry name" value="PEPTIDE DEFORMYLASE"/>
    <property type="match status" value="1"/>
</dbReference>
<dbReference type="CDD" id="cd00093">
    <property type="entry name" value="HTH_XRE"/>
    <property type="match status" value="1"/>
</dbReference>
<feature type="binding site" evidence="2">
    <location>
        <position position="513"/>
    </location>
    <ligand>
        <name>Fe cation</name>
        <dbReference type="ChEBI" id="CHEBI:24875"/>
    </ligand>
</feature>
<dbReference type="GO" id="GO:0003677">
    <property type="term" value="F:DNA binding"/>
    <property type="evidence" value="ECO:0007669"/>
    <property type="project" value="InterPro"/>
</dbReference>
<proteinExistence type="inferred from homology"/>
<keyword evidence="6" id="KW-1185">Reference proteome</keyword>
<comment type="caution">
    <text evidence="5">The sequence shown here is derived from an EMBL/GenBank/DDBJ whole genome shotgun (WGS) entry which is preliminary data.</text>
</comment>
<dbReference type="Gene3D" id="3.90.45.10">
    <property type="entry name" value="Peptide deformylase"/>
    <property type="match status" value="1"/>
</dbReference>
<accession>W7IEY7</accession>
<dbReference type="InterPro" id="IPR023635">
    <property type="entry name" value="Peptide_deformylase"/>
</dbReference>
<dbReference type="SUPFAM" id="SSF56420">
    <property type="entry name" value="Peptide deformylase"/>
    <property type="match status" value="1"/>
</dbReference>
<keyword evidence="2" id="KW-0408">Iron</keyword>
<dbReference type="InterPro" id="IPR001387">
    <property type="entry name" value="Cro/C1-type_HTH"/>
</dbReference>
<comment type="function">
    <text evidence="2">Removes the formyl group from the N-terminal Met of newly synthesized proteins. Requires at least a dipeptide for an efficient rate of reaction. N-terminal L-methionine is a prerequisite for activity but the enzyme has broad specificity at other positions.</text>
</comment>
<evidence type="ECO:0000313" key="5">
    <source>
        <dbReference type="EMBL" id="EWC59430.1"/>
    </source>
</evidence>
<evidence type="ECO:0000313" key="6">
    <source>
        <dbReference type="Proteomes" id="UP000019277"/>
    </source>
</evidence>
<organism evidence="5 6">
    <name type="scientific">Actinokineospora spheciospongiae</name>
    <dbReference type="NCBI Taxonomy" id="909613"/>
    <lineage>
        <taxon>Bacteria</taxon>
        <taxon>Bacillati</taxon>
        <taxon>Actinomycetota</taxon>
        <taxon>Actinomycetes</taxon>
        <taxon>Pseudonocardiales</taxon>
        <taxon>Pseudonocardiaceae</taxon>
        <taxon>Actinokineospora</taxon>
    </lineage>
</organism>
<feature type="region of interest" description="Disordered" evidence="3">
    <location>
        <begin position="117"/>
        <end position="143"/>
    </location>
</feature>
<comment type="cofactor">
    <cofactor evidence="2">
        <name>Fe(2+)</name>
        <dbReference type="ChEBI" id="CHEBI:29033"/>
    </cofactor>
    <text evidence="2">Binds 1 Fe(2+) ion.</text>
</comment>
<keyword evidence="2" id="KW-0648">Protein biosynthesis</keyword>
<dbReference type="GO" id="GO:0042586">
    <property type="term" value="F:peptide deformylase activity"/>
    <property type="evidence" value="ECO:0007669"/>
    <property type="project" value="UniProtKB-UniRule"/>
</dbReference>
<dbReference type="PROSITE" id="PS50943">
    <property type="entry name" value="HTH_CROC1"/>
    <property type="match status" value="1"/>
</dbReference>
<feature type="active site" evidence="2">
    <location>
        <position position="510"/>
    </location>
</feature>
<evidence type="ECO:0000259" key="4">
    <source>
        <dbReference type="PROSITE" id="PS50943"/>
    </source>
</evidence>
<dbReference type="SMART" id="SM00530">
    <property type="entry name" value="HTH_XRE"/>
    <property type="match status" value="1"/>
</dbReference>
<keyword evidence="2" id="KW-0479">Metal-binding</keyword>
<evidence type="ECO:0000256" key="1">
    <source>
        <dbReference type="ARBA" id="ARBA00010759"/>
    </source>
</evidence>
<reference evidence="5 6" key="1">
    <citation type="journal article" date="2014" name="Genome Announc.">
        <title>Draft Genome Sequence of the Antitrypanosomally Active Sponge-Associated Bacterium Actinokineospora sp. Strain EG49.</title>
        <authorList>
            <person name="Harjes J."/>
            <person name="Ryu T."/>
            <person name="Abdelmohsen U.R."/>
            <person name="Moitinho-Silva L."/>
            <person name="Horn H."/>
            <person name="Ravasi T."/>
            <person name="Hentschel U."/>
        </authorList>
    </citation>
    <scope>NUCLEOTIDE SEQUENCE [LARGE SCALE GENOMIC DNA]</scope>
    <source>
        <strain evidence="5 6">EG49</strain>
    </source>
</reference>
<dbReference type="PATRIC" id="fig|909613.9.peg.5285"/>
<dbReference type="EMBL" id="AYXG01000205">
    <property type="protein sequence ID" value="EWC59430.1"/>
    <property type="molecule type" value="Genomic_DNA"/>
</dbReference>
<dbReference type="GO" id="GO:0046872">
    <property type="term" value="F:metal ion binding"/>
    <property type="evidence" value="ECO:0007669"/>
    <property type="project" value="UniProtKB-KW"/>
</dbReference>
<dbReference type="PANTHER" id="PTHR10458:SF22">
    <property type="entry name" value="PEPTIDE DEFORMYLASE"/>
    <property type="match status" value="1"/>
</dbReference>
<dbReference type="AlphaFoldDB" id="W7IEY7"/>
<comment type="similarity">
    <text evidence="1 2">Belongs to the polypeptide deformylase family.</text>
</comment>
<feature type="binding site" evidence="2">
    <location>
        <position position="509"/>
    </location>
    <ligand>
        <name>Fe cation</name>
        <dbReference type="ChEBI" id="CHEBI:24875"/>
    </ligand>
</feature>
<name>W7IEY7_9PSEU</name>
<dbReference type="InterPro" id="IPR010982">
    <property type="entry name" value="Lambda_DNA-bd_dom_sf"/>
</dbReference>
<dbReference type="eggNOG" id="COG0242">
    <property type="taxonomic scope" value="Bacteria"/>
</dbReference>
<dbReference type="Pfam" id="PF13560">
    <property type="entry name" value="HTH_31"/>
    <property type="match status" value="1"/>
</dbReference>
<evidence type="ECO:0000256" key="3">
    <source>
        <dbReference type="SAM" id="MobiDB-lite"/>
    </source>
</evidence>